<accession>A0A653F452</accession>
<dbReference type="AlphaFoldDB" id="A0A653F452"/>
<evidence type="ECO:0000313" key="1">
    <source>
        <dbReference type="EMBL" id="VTP04383.1"/>
    </source>
</evidence>
<name>A0A653F452_9MYCO</name>
<sequence>MYGTLDARHSGGAPTWLSAEPVNEFPAFPFATTGYFCTTALLPLNGLVTP</sequence>
<reference evidence="1" key="1">
    <citation type="submission" date="2019-05" db="EMBL/GenBank/DDBJ databases">
        <authorList>
            <person name="Naeem R."/>
            <person name="Antony C."/>
            <person name="Guan Q."/>
        </authorList>
    </citation>
    <scope>NUCLEOTIDE SEQUENCE</scope>
    <source>
        <strain evidence="1">2</strain>
    </source>
</reference>
<gene>
    <name evidence="1" type="ORF">BIN_B_05510</name>
</gene>
<dbReference type="EMBL" id="LR589196">
    <property type="protein sequence ID" value="VTP04383.1"/>
    <property type="molecule type" value="Genomic_DNA"/>
</dbReference>
<proteinExistence type="predicted"/>
<organism evidence="1">
    <name type="scientific">Mycobacterium riyadhense</name>
    <dbReference type="NCBI Taxonomy" id="486698"/>
    <lineage>
        <taxon>Bacteria</taxon>
        <taxon>Bacillati</taxon>
        <taxon>Actinomycetota</taxon>
        <taxon>Actinomycetes</taxon>
        <taxon>Mycobacteriales</taxon>
        <taxon>Mycobacteriaceae</taxon>
        <taxon>Mycobacterium</taxon>
    </lineage>
</organism>
<protein>
    <submittedName>
        <fullName evidence="1">Uncharacterized protein</fullName>
    </submittedName>
</protein>